<sequence length="586" mass="63194">MASTTPRPSRALRLGWHFVRPYWRRLVMALLALVVTAGITLSMGQGIRLLVDQGFMTGSVHQLNQTLGLFLLLVLALAAGTFSRFYLVSWIGERCVADIRRAVFDHLLELHPGFFEDNRSSEIQSRLTADTTLLQSVIGSSLSMFLRNALMVVGGVALLFITNPKLTSIVVVALPVVLAPILLFGRRVRSLSRQSQDRVADVGSYVAETLGQIKTVQAYTHQAHDRALFADTVESAFTVARQRIAQRAWLITVVIVLVLGAIGTMLWIGGMDVIAGRMSGGELAAFVFYSLVVGSAFGTLSEVIGELQRAAGAAERIAELLAAQSQILAPSSGRQLAGGRARGCLAFQHVVFAYPSRPEHKAIDDLSLVIQAGQTLALVGPSGAGKSTLFDLLLRFYDPQHGQILLDDQPIDQLDPDHLRQQFALVAQQPALFRGTVADNISYGRPDACLADIEAAARAAHADSFIRQLPEGYQTRLGEGGVGLSGGQRQRLAIARALLVDAPILLLDEATSALDAHSEHLIQQALPRLMAGRTTVVIAHRLATVQHADRIAVVDQGKVVAIGTHSELIETSPLYARLAALQFTSA</sequence>
<dbReference type="SUPFAM" id="SSF52540">
    <property type="entry name" value="P-loop containing nucleoside triphosphate hydrolases"/>
    <property type="match status" value="1"/>
</dbReference>
<evidence type="ECO:0000256" key="7">
    <source>
        <dbReference type="SAM" id="Phobius"/>
    </source>
</evidence>
<feature type="transmembrane region" description="Helical" evidence="7">
    <location>
        <begin position="248"/>
        <end position="268"/>
    </location>
</feature>
<evidence type="ECO:0000256" key="3">
    <source>
        <dbReference type="ARBA" id="ARBA00022741"/>
    </source>
</evidence>
<dbReference type="GO" id="GO:0016887">
    <property type="term" value="F:ATP hydrolysis activity"/>
    <property type="evidence" value="ECO:0007669"/>
    <property type="project" value="InterPro"/>
</dbReference>
<feature type="domain" description="ABC transporter" evidence="8">
    <location>
        <begin position="345"/>
        <end position="581"/>
    </location>
</feature>
<dbReference type="GO" id="GO:0005886">
    <property type="term" value="C:plasma membrane"/>
    <property type="evidence" value="ECO:0007669"/>
    <property type="project" value="UniProtKB-SubCell"/>
</dbReference>
<dbReference type="PROSITE" id="PS50929">
    <property type="entry name" value="ABC_TM1F"/>
    <property type="match status" value="1"/>
</dbReference>
<evidence type="ECO:0000256" key="4">
    <source>
        <dbReference type="ARBA" id="ARBA00022840"/>
    </source>
</evidence>
<evidence type="ECO:0000256" key="6">
    <source>
        <dbReference type="ARBA" id="ARBA00023136"/>
    </source>
</evidence>
<dbReference type="CDD" id="cd18575">
    <property type="entry name" value="ABC_6TM_bac_exporter_ABCB8_10_like"/>
    <property type="match status" value="1"/>
</dbReference>
<keyword evidence="3" id="KW-0547">Nucleotide-binding</keyword>
<evidence type="ECO:0000313" key="11">
    <source>
        <dbReference type="Proteomes" id="UP000594430"/>
    </source>
</evidence>
<dbReference type="EMBL" id="CP064946">
    <property type="protein sequence ID" value="QPH50577.1"/>
    <property type="molecule type" value="Genomic_DNA"/>
</dbReference>
<evidence type="ECO:0000256" key="2">
    <source>
        <dbReference type="ARBA" id="ARBA00022692"/>
    </source>
</evidence>
<organism evidence="10 11">
    <name type="scientific">Pseudomonas fulva</name>
    <dbReference type="NCBI Taxonomy" id="47880"/>
    <lineage>
        <taxon>Bacteria</taxon>
        <taxon>Pseudomonadati</taxon>
        <taxon>Pseudomonadota</taxon>
        <taxon>Gammaproteobacteria</taxon>
        <taxon>Pseudomonadales</taxon>
        <taxon>Pseudomonadaceae</taxon>
        <taxon>Pseudomonas</taxon>
    </lineage>
</organism>
<keyword evidence="4 10" id="KW-0067">ATP-binding</keyword>
<gene>
    <name evidence="10" type="ORF">IZU98_07705</name>
</gene>
<dbReference type="PROSITE" id="PS00211">
    <property type="entry name" value="ABC_TRANSPORTER_1"/>
    <property type="match status" value="1"/>
</dbReference>
<dbReference type="Gene3D" id="1.20.1560.10">
    <property type="entry name" value="ABC transporter type 1, transmembrane domain"/>
    <property type="match status" value="1"/>
</dbReference>
<dbReference type="InterPro" id="IPR003439">
    <property type="entry name" value="ABC_transporter-like_ATP-bd"/>
</dbReference>
<dbReference type="Proteomes" id="UP000594430">
    <property type="component" value="Chromosome"/>
</dbReference>
<dbReference type="FunFam" id="3.40.50.300:FF:000218">
    <property type="entry name" value="Multidrug ABC transporter ATP-binding protein"/>
    <property type="match status" value="1"/>
</dbReference>
<evidence type="ECO:0000313" key="10">
    <source>
        <dbReference type="EMBL" id="QPH50577.1"/>
    </source>
</evidence>
<dbReference type="PANTHER" id="PTHR43394:SF1">
    <property type="entry name" value="ATP-BINDING CASSETTE SUB-FAMILY B MEMBER 10, MITOCHONDRIAL"/>
    <property type="match status" value="1"/>
</dbReference>
<dbReference type="InterPro" id="IPR003593">
    <property type="entry name" value="AAA+_ATPase"/>
</dbReference>
<accession>A0A7S9LK90</accession>
<feature type="transmembrane region" description="Helical" evidence="7">
    <location>
        <begin position="68"/>
        <end position="91"/>
    </location>
</feature>
<dbReference type="InterPro" id="IPR027417">
    <property type="entry name" value="P-loop_NTPase"/>
</dbReference>
<dbReference type="GO" id="GO:0005524">
    <property type="term" value="F:ATP binding"/>
    <property type="evidence" value="ECO:0007669"/>
    <property type="project" value="UniProtKB-KW"/>
</dbReference>
<reference evidence="10 11" key="1">
    <citation type="submission" date="2020-11" db="EMBL/GenBank/DDBJ databases">
        <title>Pseudomonas fulva producing VIM-24.</title>
        <authorList>
            <person name="Liu S."/>
        </authorList>
    </citation>
    <scope>NUCLEOTIDE SEQUENCE [LARGE SCALE GENOMIC DNA]</scope>
    <source>
        <strain evidence="10 11">ZDHY414</strain>
    </source>
</reference>
<dbReference type="GO" id="GO:0015421">
    <property type="term" value="F:ABC-type oligopeptide transporter activity"/>
    <property type="evidence" value="ECO:0007669"/>
    <property type="project" value="TreeGrafter"/>
</dbReference>
<keyword evidence="6 7" id="KW-0472">Membrane</keyword>
<dbReference type="InterPro" id="IPR017871">
    <property type="entry name" value="ABC_transporter-like_CS"/>
</dbReference>
<dbReference type="SMART" id="SM00382">
    <property type="entry name" value="AAA"/>
    <property type="match status" value="1"/>
</dbReference>
<dbReference type="InterPro" id="IPR036640">
    <property type="entry name" value="ABC1_TM_sf"/>
</dbReference>
<feature type="transmembrane region" description="Helical" evidence="7">
    <location>
        <begin position="283"/>
        <end position="300"/>
    </location>
</feature>
<evidence type="ECO:0000256" key="5">
    <source>
        <dbReference type="ARBA" id="ARBA00022989"/>
    </source>
</evidence>
<dbReference type="InterPro" id="IPR039421">
    <property type="entry name" value="Type_1_exporter"/>
</dbReference>
<dbReference type="SUPFAM" id="SSF90123">
    <property type="entry name" value="ABC transporter transmembrane region"/>
    <property type="match status" value="1"/>
</dbReference>
<evidence type="ECO:0000259" key="9">
    <source>
        <dbReference type="PROSITE" id="PS50929"/>
    </source>
</evidence>
<name>A0A7S9LK90_9PSED</name>
<evidence type="ECO:0000256" key="1">
    <source>
        <dbReference type="ARBA" id="ARBA00004651"/>
    </source>
</evidence>
<dbReference type="Gene3D" id="3.40.50.300">
    <property type="entry name" value="P-loop containing nucleotide triphosphate hydrolases"/>
    <property type="match status" value="1"/>
</dbReference>
<dbReference type="PANTHER" id="PTHR43394">
    <property type="entry name" value="ATP-DEPENDENT PERMEASE MDL1, MITOCHONDRIAL"/>
    <property type="match status" value="1"/>
</dbReference>
<dbReference type="NCBIfam" id="TIGR02204">
    <property type="entry name" value="MsbA_rel"/>
    <property type="match status" value="1"/>
</dbReference>
<feature type="transmembrane region" description="Helical" evidence="7">
    <location>
        <begin position="167"/>
        <end position="185"/>
    </location>
</feature>
<evidence type="ECO:0000259" key="8">
    <source>
        <dbReference type="PROSITE" id="PS50893"/>
    </source>
</evidence>
<dbReference type="Pfam" id="PF00005">
    <property type="entry name" value="ABC_tran"/>
    <property type="match status" value="1"/>
</dbReference>
<dbReference type="InterPro" id="IPR011918">
    <property type="entry name" value="ABC_MsbA_ATP-bd"/>
</dbReference>
<protein>
    <submittedName>
        <fullName evidence="10">ATP-binding cassette domain-containing protein</fullName>
    </submittedName>
</protein>
<dbReference type="AlphaFoldDB" id="A0A7S9LK90"/>
<feature type="transmembrane region" description="Helical" evidence="7">
    <location>
        <begin position="144"/>
        <end position="161"/>
    </location>
</feature>
<proteinExistence type="predicted"/>
<dbReference type="RefSeq" id="WP_196110542.1">
    <property type="nucleotide sequence ID" value="NZ_CP064943.1"/>
</dbReference>
<keyword evidence="5 7" id="KW-1133">Transmembrane helix</keyword>
<dbReference type="InterPro" id="IPR011527">
    <property type="entry name" value="ABC1_TM_dom"/>
</dbReference>
<dbReference type="PROSITE" id="PS50893">
    <property type="entry name" value="ABC_TRANSPORTER_2"/>
    <property type="match status" value="1"/>
</dbReference>
<dbReference type="GO" id="GO:0090374">
    <property type="term" value="P:oligopeptide export from mitochondrion"/>
    <property type="evidence" value="ECO:0007669"/>
    <property type="project" value="TreeGrafter"/>
</dbReference>
<dbReference type="Pfam" id="PF00664">
    <property type="entry name" value="ABC_membrane"/>
    <property type="match status" value="1"/>
</dbReference>
<feature type="domain" description="ABC transmembrane type-1" evidence="9">
    <location>
        <begin position="27"/>
        <end position="309"/>
    </location>
</feature>
<comment type="subcellular location">
    <subcellularLocation>
        <location evidence="1">Cell membrane</location>
        <topology evidence="1">Multi-pass membrane protein</topology>
    </subcellularLocation>
</comment>
<keyword evidence="2 7" id="KW-0812">Transmembrane</keyword>